<dbReference type="PROSITE" id="PS50893">
    <property type="entry name" value="ABC_TRANSPORTER_2"/>
    <property type="match status" value="1"/>
</dbReference>
<gene>
    <name evidence="7" type="ORF">JETT_0657</name>
</gene>
<feature type="domain" description="ABC transporter" evidence="6">
    <location>
        <begin position="5"/>
        <end position="254"/>
    </location>
</feature>
<dbReference type="PANTHER" id="PTHR42711:SF5">
    <property type="entry name" value="ABC TRANSPORTER ATP-BINDING PROTEIN NATA"/>
    <property type="match status" value="1"/>
</dbReference>
<dbReference type="Proteomes" id="UP000319783">
    <property type="component" value="Unassembled WGS sequence"/>
</dbReference>
<evidence type="ECO:0000256" key="2">
    <source>
        <dbReference type="ARBA" id="ARBA00022448"/>
    </source>
</evidence>
<comment type="caution">
    <text evidence="7">The sequence shown here is derived from an EMBL/GenBank/DDBJ whole genome shotgun (WGS) entry which is preliminary data.</text>
</comment>
<evidence type="ECO:0000256" key="5">
    <source>
        <dbReference type="ARBA" id="ARBA00022840"/>
    </source>
</evidence>
<dbReference type="SMART" id="SM00382">
    <property type="entry name" value="AAA"/>
    <property type="match status" value="1"/>
</dbReference>
<keyword evidence="3" id="KW-0536">Nodulation</keyword>
<evidence type="ECO:0000313" key="7">
    <source>
        <dbReference type="EMBL" id="TLD43087.1"/>
    </source>
</evidence>
<reference evidence="7 8" key="1">
    <citation type="submission" date="2019-04" db="EMBL/GenBank/DDBJ databases">
        <title>Genome of a novel bacterium Candidatus Jettenia ecosi reconstructed from metagenome of an anammox bioreactor.</title>
        <authorList>
            <person name="Mardanov A.V."/>
            <person name="Beletsky A.V."/>
            <person name="Ravin N.V."/>
            <person name="Botchkova E.A."/>
            <person name="Litti Y.V."/>
            <person name="Nozhevnikova A.N."/>
        </authorList>
    </citation>
    <scope>NUCLEOTIDE SEQUENCE [LARGE SCALE GENOMIC DNA]</scope>
    <source>
        <strain evidence="7">J2</strain>
    </source>
</reference>
<proteinExistence type="inferred from homology"/>
<dbReference type="EMBL" id="SULG01000008">
    <property type="protein sequence ID" value="TLD43087.1"/>
    <property type="molecule type" value="Genomic_DNA"/>
</dbReference>
<dbReference type="InterPro" id="IPR050763">
    <property type="entry name" value="ABC_transporter_ATP-binding"/>
</dbReference>
<dbReference type="Pfam" id="PF00005">
    <property type="entry name" value="ABC_tran"/>
    <property type="match status" value="1"/>
</dbReference>
<dbReference type="SUPFAM" id="SSF52540">
    <property type="entry name" value="P-loop containing nucleoside triphosphate hydrolases"/>
    <property type="match status" value="1"/>
</dbReference>
<keyword evidence="2" id="KW-0813">Transport</keyword>
<sequence>MPYCIETYNLTKRYPVLKGYGDILLHPFRKKDITALNNVNIQIKKNELFGLLGPNGAGKTTLIKILCTLVLPTSGRALVNGLDVEKDGKKIRKIIGYVIGDERSFYWRLTGRQNLRFFAKLNNISHKEADQKIKNLLEFMELTCDADRMFKDYSTGMRQKLAIARGLLTNPEIIFMDEPTSGLDPITAQKLIRFIREKLVGEEGKTVIFATHNLHEVEVLCDQIAIVNGGKVKIAGTVKEIKKMFHSEKRYVIKLKSAKNSLVSKIQNIAIANKVTTIPDDITPDRIQIEFETLSDNGNIFQMVKELVDMGSEISSFYEKEISLGELFSRVVDTGNNMISPQTMSRI</sequence>
<evidence type="ECO:0000259" key="6">
    <source>
        <dbReference type="PROSITE" id="PS50893"/>
    </source>
</evidence>
<keyword evidence="4" id="KW-0547">Nucleotide-binding</keyword>
<dbReference type="InterPro" id="IPR003439">
    <property type="entry name" value="ABC_transporter-like_ATP-bd"/>
</dbReference>
<name>A0A533QEA7_9BACT</name>
<organism evidence="7 8">
    <name type="scientific">Candidatus Jettenia ecosi</name>
    <dbReference type="NCBI Taxonomy" id="2494326"/>
    <lineage>
        <taxon>Bacteria</taxon>
        <taxon>Pseudomonadati</taxon>
        <taxon>Planctomycetota</taxon>
        <taxon>Candidatus Brocadiia</taxon>
        <taxon>Candidatus Brocadiales</taxon>
        <taxon>Candidatus Brocadiaceae</taxon>
        <taxon>Candidatus Jettenia</taxon>
    </lineage>
</organism>
<evidence type="ECO:0000256" key="3">
    <source>
        <dbReference type="ARBA" id="ARBA00022458"/>
    </source>
</evidence>
<accession>A0A533QEA7</accession>
<dbReference type="InterPro" id="IPR003593">
    <property type="entry name" value="AAA+_ATPase"/>
</dbReference>
<dbReference type="Gene3D" id="3.40.50.300">
    <property type="entry name" value="P-loop containing nucleotide triphosphate hydrolases"/>
    <property type="match status" value="1"/>
</dbReference>
<dbReference type="PANTHER" id="PTHR42711">
    <property type="entry name" value="ABC TRANSPORTER ATP-BINDING PROTEIN"/>
    <property type="match status" value="1"/>
</dbReference>
<dbReference type="InterPro" id="IPR027417">
    <property type="entry name" value="P-loop_NTPase"/>
</dbReference>
<keyword evidence="5 7" id="KW-0067">ATP-binding</keyword>
<evidence type="ECO:0000256" key="4">
    <source>
        <dbReference type="ARBA" id="ARBA00022741"/>
    </source>
</evidence>
<comment type="similarity">
    <text evidence="1">Belongs to the ABC transporter superfamily.</text>
</comment>
<evidence type="ECO:0000256" key="1">
    <source>
        <dbReference type="ARBA" id="ARBA00005417"/>
    </source>
</evidence>
<dbReference type="GO" id="GO:0016887">
    <property type="term" value="F:ATP hydrolysis activity"/>
    <property type="evidence" value="ECO:0007669"/>
    <property type="project" value="InterPro"/>
</dbReference>
<dbReference type="AlphaFoldDB" id="A0A533QEA7"/>
<dbReference type="GO" id="GO:0005524">
    <property type="term" value="F:ATP binding"/>
    <property type="evidence" value="ECO:0007669"/>
    <property type="project" value="UniProtKB-KW"/>
</dbReference>
<protein>
    <submittedName>
        <fullName evidence="7">ABC transporter, ATP-binding protein</fullName>
    </submittedName>
</protein>
<evidence type="ECO:0000313" key="8">
    <source>
        <dbReference type="Proteomes" id="UP000319783"/>
    </source>
</evidence>